<feature type="domain" description="CENP-V/GFA" evidence="5">
    <location>
        <begin position="3"/>
        <end position="115"/>
    </location>
</feature>
<evidence type="ECO:0000259" key="5">
    <source>
        <dbReference type="PROSITE" id="PS51891"/>
    </source>
</evidence>
<organism evidence="6">
    <name type="scientific">marine metagenome</name>
    <dbReference type="NCBI Taxonomy" id="408172"/>
    <lineage>
        <taxon>unclassified sequences</taxon>
        <taxon>metagenomes</taxon>
        <taxon>ecological metagenomes</taxon>
    </lineage>
</organism>
<dbReference type="GO" id="GO:0046872">
    <property type="term" value="F:metal ion binding"/>
    <property type="evidence" value="ECO:0007669"/>
    <property type="project" value="UniProtKB-KW"/>
</dbReference>
<protein>
    <recommendedName>
        <fullName evidence="5">CENP-V/GFA domain-containing protein</fullName>
    </recommendedName>
</protein>
<dbReference type="PROSITE" id="PS51891">
    <property type="entry name" value="CENP_V_GFA"/>
    <property type="match status" value="1"/>
</dbReference>
<dbReference type="PANTHER" id="PTHR33337:SF40">
    <property type="entry name" value="CENP-V_GFA DOMAIN-CONTAINING PROTEIN-RELATED"/>
    <property type="match status" value="1"/>
</dbReference>
<dbReference type="Pfam" id="PF04828">
    <property type="entry name" value="GFA"/>
    <property type="match status" value="1"/>
</dbReference>
<dbReference type="GO" id="GO:0016846">
    <property type="term" value="F:carbon-sulfur lyase activity"/>
    <property type="evidence" value="ECO:0007669"/>
    <property type="project" value="InterPro"/>
</dbReference>
<keyword evidence="2" id="KW-0479">Metal-binding</keyword>
<comment type="similarity">
    <text evidence="1">Belongs to the Gfa family.</text>
</comment>
<dbReference type="PANTHER" id="PTHR33337">
    <property type="entry name" value="GFA DOMAIN-CONTAINING PROTEIN"/>
    <property type="match status" value="1"/>
</dbReference>
<evidence type="ECO:0000256" key="1">
    <source>
        <dbReference type="ARBA" id="ARBA00005495"/>
    </source>
</evidence>
<evidence type="ECO:0000313" key="6">
    <source>
        <dbReference type="EMBL" id="SVE31975.1"/>
    </source>
</evidence>
<sequence>MKIDGSCHCGHITYEAEVDPERVVVCHCTDCQTMSGAPLRAVVFSETDGFKLLTGELKIYVKTAESGNPRQQAFCPECGTPIYATNTGDGPKNYGIRLGAIRQRGELAPKAQVWTRSAQYWLADLDGIKKIETQPAPPPI</sequence>
<evidence type="ECO:0000256" key="4">
    <source>
        <dbReference type="ARBA" id="ARBA00023239"/>
    </source>
</evidence>
<dbReference type="Gene3D" id="3.90.1590.10">
    <property type="entry name" value="glutathione-dependent formaldehyde- activating enzyme (gfa)"/>
    <property type="match status" value="1"/>
</dbReference>
<dbReference type="SUPFAM" id="SSF51316">
    <property type="entry name" value="Mss4-like"/>
    <property type="match status" value="1"/>
</dbReference>
<dbReference type="EMBL" id="UINC01209105">
    <property type="protein sequence ID" value="SVE31975.1"/>
    <property type="molecule type" value="Genomic_DNA"/>
</dbReference>
<dbReference type="InterPro" id="IPR011057">
    <property type="entry name" value="Mss4-like_sf"/>
</dbReference>
<gene>
    <name evidence="6" type="ORF">METZ01_LOCUS484829</name>
</gene>
<keyword evidence="4" id="KW-0456">Lyase</keyword>
<reference evidence="6" key="1">
    <citation type="submission" date="2018-05" db="EMBL/GenBank/DDBJ databases">
        <authorList>
            <person name="Lanie J.A."/>
            <person name="Ng W.-L."/>
            <person name="Kazmierczak K.M."/>
            <person name="Andrzejewski T.M."/>
            <person name="Davidsen T.M."/>
            <person name="Wayne K.J."/>
            <person name="Tettelin H."/>
            <person name="Glass J.I."/>
            <person name="Rusch D."/>
            <person name="Podicherti R."/>
            <person name="Tsui H.-C.T."/>
            <person name="Winkler M.E."/>
        </authorList>
    </citation>
    <scope>NUCLEOTIDE SEQUENCE</scope>
</reference>
<accession>A0A383CJP8</accession>
<name>A0A383CJP8_9ZZZZ</name>
<evidence type="ECO:0000256" key="2">
    <source>
        <dbReference type="ARBA" id="ARBA00022723"/>
    </source>
</evidence>
<dbReference type="AlphaFoldDB" id="A0A383CJP8"/>
<dbReference type="InterPro" id="IPR006913">
    <property type="entry name" value="CENP-V/GFA"/>
</dbReference>
<evidence type="ECO:0000256" key="3">
    <source>
        <dbReference type="ARBA" id="ARBA00022833"/>
    </source>
</evidence>
<keyword evidence="3" id="KW-0862">Zinc</keyword>
<proteinExistence type="inferred from homology"/>